<name>A0A450UU74_9GAMM</name>
<sequence>MSKAEKLLAKMHANPRGWRIEELEAIATRFRIDVRKTGGSHFVFLHPDAELAVTIPFKRPIKPVYIIRFLALLDEIGAER</sequence>
<evidence type="ECO:0000313" key="1">
    <source>
        <dbReference type="EMBL" id="VFJ96098.1"/>
    </source>
</evidence>
<proteinExistence type="predicted"/>
<dbReference type="AlphaFoldDB" id="A0A450UU74"/>
<organism evidence="1">
    <name type="scientific">Candidatus Kentrum sp. LFY</name>
    <dbReference type="NCBI Taxonomy" id="2126342"/>
    <lineage>
        <taxon>Bacteria</taxon>
        <taxon>Pseudomonadati</taxon>
        <taxon>Pseudomonadota</taxon>
        <taxon>Gammaproteobacteria</taxon>
        <taxon>Candidatus Kentrum</taxon>
    </lineage>
</organism>
<protein>
    <submittedName>
        <fullName evidence="1">YcfA-like protein</fullName>
    </submittedName>
</protein>
<gene>
    <name evidence="1" type="ORF">BECKLFY1418A_GA0070994_105523</name>
</gene>
<reference evidence="1" key="1">
    <citation type="submission" date="2019-02" db="EMBL/GenBank/DDBJ databases">
        <authorList>
            <person name="Gruber-Vodicka R. H."/>
            <person name="Seah K. B. B."/>
        </authorList>
    </citation>
    <scope>NUCLEOTIDE SEQUENCE</scope>
    <source>
        <strain evidence="1">BECK_M6</strain>
    </source>
</reference>
<accession>A0A450UU74</accession>
<dbReference type="EMBL" id="CAADFH010000055">
    <property type="protein sequence ID" value="VFJ96098.1"/>
    <property type="molecule type" value="Genomic_DNA"/>
</dbReference>